<evidence type="ECO:0000313" key="1">
    <source>
        <dbReference type="EMBL" id="CAJ2642041.1"/>
    </source>
</evidence>
<comment type="caution">
    <text evidence="1">The sequence shown here is derived from an EMBL/GenBank/DDBJ whole genome shotgun (WGS) entry which is preliminary data.</text>
</comment>
<sequence length="108" mass="11779">MDVCEPLCLMQAEPTIASGLIQSWDWNNASATNVVNTCFQRQNGLPFFVEWLLVKNFGLMQAEPTIASGLIWVGALHTTATELGAVQTYSAAVNSKSPTRAIQMYIDA</sequence>
<accession>A0ACB0JCQ3</accession>
<dbReference type="Proteomes" id="UP001177021">
    <property type="component" value="Unassembled WGS sequence"/>
</dbReference>
<name>A0ACB0JCQ3_TRIPR</name>
<protein>
    <submittedName>
        <fullName evidence="1">Uncharacterized protein</fullName>
    </submittedName>
</protein>
<dbReference type="EMBL" id="CASHSV030000024">
    <property type="protein sequence ID" value="CAJ2642041.1"/>
    <property type="molecule type" value="Genomic_DNA"/>
</dbReference>
<evidence type="ECO:0000313" key="2">
    <source>
        <dbReference type="Proteomes" id="UP001177021"/>
    </source>
</evidence>
<keyword evidence="2" id="KW-1185">Reference proteome</keyword>
<proteinExistence type="predicted"/>
<organism evidence="1 2">
    <name type="scientific">Trifolium pratense</name>
    <name type="common">Red clover</name>
    <dbReference type="NCBI Taxonomy" id="57577"/>
    <lineage>
        <taxon>Eukaryota</taxon>
        <taxon>Viridiplantae</taxon>
        <taxon>Streptophyta</taxon>
        <taxon>Embryophyta</taxon>
        <taxon>Tracheophyta</taxon>
        <taxon>Spermatophyta</taxon>
        <taxon>Magnoliopsida</taxon>
        <taxon>eudicotyledons</taxon>
        <taxon>Gunneridae</taxon>
        <taxon>Pentapetalae</taxon>
        <taxon>rosids</taxon>
        <taxon>fabids</taxon>
        <taxon>Fabales</taxon>
        <taxon>Fabaceae</taxon>
        <taxon>Papilionoideae</taxon>
        <taxon>50 kb inversion clade</taxon>
        <taxon>NPAAA clade</taxon>
        <taxon>Hologalegina</taxon>
        <taxon>IRL clade</taxon>
        <taxon>Trifolieae</taxon>
        <taxon>Trifolium</taxon>
    </lineage>
</organism>
<gene>
    <name evidence="1" type="ORF">MILVUS5_LOCUS11579</name>
</gene>
<reference evidence="1" key="1">
    <citation type="submission" date="2023-10" db="EMBL/GenBank/DDBJ databases">
        <authorList>
            <person name="Rodriguez Cubillos JULIANA M."/>
            <person name="De Vega J."/>
        </authorList>
    </citation>
    <scope>NUCLEOTIDE SEQUENCE</scope>
</reference>